<organism evidence="1 2">
    <name type="scientific">Rhabdobacter roseus</name>
    <dbReference type="NCBI Taxonomy" id="1655419"/>
    <lineage>
        <taxon>Bacteria</taxon>
        <taxon>Pseudomonadati</taxon>
        <taxon>Bacteroidota</taxon>
        <taxon>Cytophagia</taxon>
        <taxon>Cytophagales</taxon>
        <taxon>Cytophagaceae</taxon>
        <taxon>Rhabdobacter</taxon>
    </lineage>
</organism>
<gene>
    <name evidence="1" type="ORF">HNQ92_002096</name>
</gene>
<evidence type="ECO:0000313" key="2">
    <source>
        <dbReference type="Proteomes" id="UP000557307"/>
    </source>
</evidence>
<dbReference type="Proteomes" id="UP000557307">
    <property type="component" value="Unassembled WGS sequence"/>
</dbReference>
<evidence type="ECO:0000313" key="1">
    <source>
        <dbReference type="EMBL" id="MBB5283953.1"/>
    </source>
</evidence>
<dbReference type="Pfam" id="PF14356">
    <property type="entry name" value="DUF4403"/>
    <property type="match status" value="1"/>
</dbReference>
<protein>
    <recommendedName>
        <fullName evidence="3">DUF4403 family protein</fullName>
    </recommendedName>
</protein>
<sequence length="483" mass="54451">MATEQPSLKLSKRRWCLLALCGLLLLGQCTPKKTSQPSAPAEKYLYSDMQIQNEKYLSTFNVPVEMPIAELEKQINAQLKGLIYEDNSYEDDGQDNLKAKIWKLSDIKVQALDSTFLFEVPLKIWVSAGYKISPMGFTMSGYKDTEFAVRLRFISKVSVSPDWRMLTTTHVDSYDWISEPSIKVSGFNIPIKGMVSRLLNRNSDKITQAIDEQVGKAIELRKYVQQAWDLAHNPVLMSEEYNTWLVVLPNQILMTPLLARSGVLRTSIGIKGYTQTITSSVKPLLKTDPLPPLRVVEKIPAEFKVGLISLISYAEAARLAEANFVGKQFAFMDGRYAVEVTSIALFGQNEKLVIKAGLKGSLNGFIYLKGTPTYDPDTKMLSLHDLDYDLDTRNVIFKTANWLLQGKFARMMEKQMVFPLGEQMEEAKKGIQQTLSRRKLADGVELRGTLNEVLPDKVYLTPEHIYAVVFATGKVNIRIEGLL</sequence>
<dbReference type="InterPro" id="IPR025515">
    <property type="entry name" value="DUF4403"/>
</dbReference>
<evidence type="ECO:0008006" key="3">
    <source>
        <dbReference type="Google" id="ProtNLM"/>
    </source>
</evidence>
<keyword evidence="2" id="KW-1185">Reference proteome</keyword>
<accession>A0A840TRT6</accession>
<proteinExistence type="predicted"/>
<comment type="caution">
    <text evidence="1">The sequence shown here is derived from an EMBL/GenBank/DDBJ whole genome shotgun (WGS) entry which is preliminary data.</text>
</comment>
<dbReference type="EMBL" id="JACHGF010000003">
    <property type="protein sequence ID" value="MBB5283953.1"/>
    <property type="molecule type" value="Genomic_DNA"/>
</dbReference>
<name>A0A840TRT6_9BACT</name>
<reference evidence="1 2" key="1">
    <citation type="submission" date="2020-08" db="EMBL/GenBank/DDBJ databases">
        <title>Genomic Encyclopedia of Type Strains, Phase IV (KMG-IV): sequencing the most valuable type-strain genomes for metagenomic binning, comparative biology and taxonomic classification.</title>
        <authorList>
            <person name="Goeker M."/>
        </authorList>
    </citation>
    <scope>NUCLEOTIDE SEQUENCE [LARGE SCALE GENOMIC DNA]</scope>
    <source>
        <strain evidence="1 2">DSM 105074</strain>
    </source>
</reference>
<dbReference type="AlphaFoldDB" id="A0A840TRT6"/>